<keyword evidence="2 5" id="KW-0812">Transmembrane</keyword>
<feature type="transmembrane region" description="Helical" evidence="5">
    <location>
        <begin position="198"/>
        <end position="220"/>
    </location>
</feature>
<dbReference type="PANTHER" id="PTHR31918">
    <property type="entry name" value="TRANSMEMBRANE PROTEIN 181"/>
    <property type="match status" value="1"/>
</dbReference>
<evidence type="ECO:0000256" key="1">
    <source>
        <dbReference type="ARBA" id="ARBA00004141"/>
    </source>
</evidence>
<dbReference type="InterPro" id="IPR047843">
    <property type="entry name" value="WLS-like_TM"/>
</dbReference>
<organism evidence="8 9">
    <name type="scientific">Anaeramoeba flamelloides</name>
    <dbReference type="NCBI Taxonomy" id="1746091"/>
    <lineage>
        <taxon>Eukaryota</taxon>
        <taxon>Metamonada</taxon>
        <taxon>Anaeramoebidae</taxon>
        <taxon>Anaeramoeba</taxon>
    </lineage>
</organism>
<evidence type="ECO:0000256" key="5">
    <source>
        <dbReference type="SAM" id="Phobius"/>
    </source>
</evidence>
<feature type="domain" description="Wntless-like transmembrane" evidence="6">
    <location>
        <begin position="196"/>
        <end position="438"/>
    </location>
</feature>
<evidence type="ECO:0000259" key="6">
    <source>
        <dbReference type="Pfam" id="PF06664"/>
    </source>
</evidence>
<keyword evidence="9" id="KW-1185">Reference proteome</keyword>
<feature type="transmembrane region" description="Helical" evidence="5">
    <location>
        <begin position="232"/>
        <end position="250"/>
    </location>
</feature>
<dbReference type="InterPro" id="IPR040416">
    <property type="entry name" value="TMEM181"/>
</dbReference>
<feature type="transmembrane region" description="Helical" evidence="5">
    <location>
        <begin position="344"/>
        <end position="366"/>
    </location>
</feature>
<gene>
    <name evidence="8" type="ORF">M0813_11181</name>
</gene>
<accession>A0ABQ8ZFC8</accession>
<feature type="transmembrane region" description="Helical" evidence="5">
    <location>
        <begin position="270"/>
        <end position="291"/>
    </location>
</feature>
<sequence>MKSKKKASNILEGKAKVEPNLLLGMSMRFEYFSKKKTFYYFLTLIIVMAITLFGTYIGPNIQLFQTTEHKINYSSENERSFVDQIQGLQSMNKPLGGFIVFRNSLRETISGKMTFDVEISGNSDKTINQHTVWKTLTVSKRKREIKCYSRSNCTSIRLLHESKIRYRNYRIVVKFKQEFKIDFSDQVYFQFQYHSSGWTIFELIFRYLFLLVSCFLTFLFTNFTKSIPWKSYLFEQKWIFVLLFCLVFYNNPLSPLSLISRSASSDIIDVFCSLTFISFIFLYILCVLDATGKSKSSRQTIKFYLPKIILIIVPFFLVLILYVADRINRKDDLQFFTYYDFPHLQTIAIVLIIFLLIYIFFVLYLIISSCTRVAADDRNKKRLNFYLSNVLLMLISFLIIFISSASDKVKNTPLHYLSNYIIFNTFIIFLTYGYLPSKDYLRKIKRLQISKLDLNVENDINNNINKENIQNVTFNLSNEFSNTDEIELDQNIKSENEK</sequence>
<dbReference type="PANTHER" id="PTHR31918:SF1">
    <property type="entry name" value="TRANSMEMBRANE PROTEIN 181"/>
    <property type="match status" value="1"/>
</dbReference>
<comment type="subcellular location">
    <subcellularLocation>
        <location evidence="1">Membrane</location>
        <topology evidence="1">Multi-pass membrane protein</topology>
    </subcellularLocation>
</comment>
<feature type="transmembrane region" description="Helical" evidence="5">
    <location>
        <begin position="37"/>
        <end position="57"/>
    </location>
</feature>
<proteinExistence type="predicted"/>
<name>A0ABQ8ZFC8_9EUKA</name>
<dbReference type="EMBL" id="JAOAOG010000003">
    <property type="protein sequence ID" value="KAJ6255621.1"/>
    <property type="molecule type" value="Genomic_DNA"/>
</dbReference>
<dbReference type="Proteomes" id="UP001150062">
    <property type="component" value="Unassembled WGS sequence"/>
</dbReference>
<evidence type="ECO:0000256" key="3">
    <source>
        <dbReference type="ARBA" id="ARBA00022989"/>
    </source>
</evidence>
<feature type="transmembrane region" description="Helical" evidence="5">
    <location>
        <begin position="303"/>
        <end position="324"/>
    </location>
</feature>
<keyword evidence="4 5" id="KW-0472">Membrane</keyword>
<dbReference type="InterPro" id="IPR054077">
    <property type="entry name" value="TMEM181_GOLD"/>
</dbReference>
<keyword evidence="3 5" id="KW-1133">Transmembrane helix</keyword>
<evidence type="ECO:0000256" key="4">
    <source>
        <dbReference type="ARBA" id="ARBA00023136"/>
    </source>
</evidence>
<feature type="domain" description="TMEM181 GOLD" evidence="7">
    <location>
        <begin position="102"/>
        <end position="192"/>
    </location>
</feature>
<reference evidence="8" key="1">
    <citation type="submission" date="2022-08" db="EMBL/GenBank/DDBJ databases">
        <title>Novel sulfate-reducing endosymbionts in the free-living metamonad Anaeramoeba.</title>
        <authorList>
            <person name="Jerlstrom-Hultqvist J."/>
            <person name="Cepicka I."/>
            <person name="Gallot-Lavallee L."/>
            <person name="Salas-Leiva D."/>
            <person name="Curtis B.A."/>
            <person name="Zahonova K."/>
            <person name="Pipaliya S."/>
            <person name="Dacks J."/>
            <person name="Roger A.J."/>
        </authorList>
    </citation>
    <scope>NUCLEOTIDE SEQUENCE</scope>
    <source>
        <strain evidence="8">Schooner1</strain>
    </source>
</reference>
<dbReference type="Pfam" id="PF06664">
    <property type="entry name" value="WLS-like_TM"/>
    <property type="match status" value="1"/>
</dbReference>
<dbReference type="Pfam" id="PF21885">
    <property type="entry name" value="TMEM181_GOLD"/>
    <property type="match status" value="1"/>
</dbReference>
<feature type="transmembrane region" description="Helical" evidence="5">
    <location>
        <begin position="386"/>
        <end position="405"/>
    </location>
</feature>
<evidence type="ECO:0000313" key="9">
    <source>
        <dbReference type="Proteomes" id="UP001150062"/>
    </source>
</evidence>
<evidence type="ECO:0000313" key="8">
    <source>
        <dbReference type="EMBL" id="KAJ6255621.1"/>
    </source>
</evidence>
<protein>
    <submittedName>
        <fullName evidence="8">Transmembrane protein</fullName>
    </submittedName>
</protein>
<evidence type="ECO:0000259" key="7">
    <source>
        <dbReference type="Pfam" id="PF21885"/>
    </source>
</evidence>
<comment type="caution">
    <text evidence="8">The sequence shown here is derived from an EMBL/GenBank/DDBJ whole genome shotgun (WGS) entry which is preliminary data.</text>
</comment>
<feature type="transmembrane region" description="Helical" evidence="5">
    <location>
        <begin position="417"/>
        <end position="435"/>
    </location>
</feature>
<evidence type="ECO:0000256" key="2">
    <source>
        <dbReference type="ARBA" id="ARBA00022692"/>
    </source>
</evidence>